<gene>
    <name evidence="3" type="ordered locus">HPL003_06140</name>
</gene>
<accession>G7W1I7</accession>
<feature type="transmembrane region" description="Helical" evidence="2">
    <location>
        <begin position="26"/>
        <end position="43"/>
    </location>
</feature>
<sequence length="44" mass="4920">MDHGNLSTSPAIQKASRKQPQVKNEIVDWFKAIIVGVVLVFIIQ</sequence>
<evidence type="ECO:0000256" key="2">
    <source>
        <dbReference type="SAM" id="Phobius"/>
    </source>
</evidence>
<dbReference type="AlphaFoldDB" id="G7W1I7"/>
<dbReference type="KEGG" id="pta:HPL003_06140"/>
<reference evidence="3 4" key="3">
    <citation type="journal article" date="2012" name="J. Bacteriol.">
        <title>Genome Sequence of Paenibacillus terrae HPL-003, a Xylanase-Producing Bacterium Isolated from Soil Found in Forest Residue.</title>
        <authorList>
            <person name="Shin S.H."/>
            <person name="Kim S."/>
            <person name="Kim J.Y."/>
            <person name="Song H.Y."/>
            <person name="Cho S.J."/>
            <person name="Kim D.R."/>
            <person name="Lee K.I."/>
            <person name="Lim H.K."/>
            <person name="Park N.J."/>
            <person name="Hwang I.T."/>
            <person name="Yang K.S."/>
        </authorList>
    </citation>
    <scope>NUCLEOTIDE SEQUENCE [LARGE SCALE GENOMIC DNA]</scope>
    <source>
        <strain evidence="3 4">HPL-003</strain>
    </source>
</reference>
<name>G7W1I7_PAETH</name>
<dbReference type="RefSeq" id="WP_014278742.1">
    <property type="nucleotide sequence ID" value="NC_016641.1"/>
</dbReference>
<feature type="region of interest" description="Disordered" evidence="1">
    <location>
        <begin position="1"/>
        <end position="21"/>
    </location>
</feature>
<organism evidence="3 4">
    <name type="scientific">Paenibacillus terrae (strain HPL-003)</name>
    <dbReference type="NCBI Taxonomy" id="985665"/>
    <lineage>
        <taxon>Bacteria</taxon>
        <taxon>Bacillati</taxon>
        <taxon>Bacillota</taxon>
        <taxon>Bacilli</taxon>
        <taxon>Bacillales</taxon>
        <taxon>Paenibacillaceae</taxon>
        <taxon>Paenibacillus</taxon>
    </lineage>
</organism>
<dbReference type="EMBL" id="CP003107">
    <property type="protein sequence ID" value="AET57991.1"/>
    <property type="molecule type" value="Genomic_DNA"/>
</dbReference>
<evidence type="ECO:0000313" key="3">
    <source>
        <dbReference type="EMBL" id="AET57991.1"/>
    </source>
</evidence>
<proteinExistence type="predicted"/>
<reference key="2">
    <citation type="submission" date="2011-11" db="EMBL/GenBank/DDBJ databases">
        <authorList>
            <person name="Shin S.H."/>
            <person name="Kim S."/>
            <person name="Kim J.Y."/>
        </authorList>
    </citation>
    <scope>NUCLEOTIDE SEQUENCE</scope>
    <source>
        <strain>HPL-003</strain>
    </source>
</reference>
<keyword evidence="2" id="KW-0472">Membrane</keyword>
<keyword evidence="2" id="KW-1133">Transmembrane helix</keyword>
<protein>
    <submittedName>
        <fullName evidence="3">Signal peptidase I P</fullName>
    </submittedName>
</protein>
<feature type="compositionally biased region" description="Polar residues" evidence="1">
    <location>
        <begin position="1"/>
        <end position="11"/>
    </location>
</feature>
<reference evidence="4" key="1">
    <citation type="submission" date="2011-11" db="EMBL/GenBank/DDBJ databases">
        <title>Complete sequence of Paenibacillus terrae HPL-003.</title>
        <authorList>
            <person name="Shin S.H."/>
            <person name="Kim S."/>
            <person name="Kim J.Y."/>
        </authorList>
    </citation>
    <scope>NUCLEOTIDE SEQUENCE [LARGE SCALE GENOMIC DNA]</scope>
    <source>
        <strain evidence="4">HPL-003</strain>
    </source>
</reference>
<dbReference type="Proteomes" id="UP000005876">
    <property type="component" value="Chromosome"/>
</dbReference>
<dbReference type="HOGENOM" id="CLU_3219562_0_0_9"/>
<keyword evidence="2" id="KW-0812">Transmembrane</keyword>
<evidence type="ECO:0000256" key="1">
    <source>
        <dbReference type="SAM" id="MobiDB-lite"/>
    </source>
</evidence>
<evidence type="ECO:0000313" key="4">
    <source>
        <dbReference type="Proteomes" id="UP000005876"/>
    </source>
</evidence>